<dbReference type="InterPro" id="IPR011050">
    <property type="entry name" value="Pectin_lyase_fold/virulence"/>
</dbReference>
<keyword evidence="1" id="KW-0800">Toxin</keyword>
<feature type="region of interest" description="Disordered" evidence="2">
    <location>
        <begin position="723"/>
        <end position="744"/>
    </location>
</feature>
<feature type="signal peptide" evidence="3">
    <location>
        <begin position="1"/>
        <end position="30"/>
    </location>
</feature>
<dbReference type="SMART" id="SM00912">
    <property type="entry name" value="Haemagg_act"/>
    <property type="match status" value="1"/>
</dbReference>
<organism evidence="5 6">
    <name type="scientific">Serratia liquefaciens</name>
    <dbReference type="NCBI Taxonomy" id="614"/>
    <lineage>
        <taxon>Bacteria</taxon>
        <taxon>Pseudomonadati</taxon>
        <taxon>Pseudomonadota</taxon>
        <taxon>Gammaproteobacteria</taxon>
        <taxon>Enterobacterales</taxon>
        <taxon>Yersiniaceae</taxon>
        <taxon>Serratia</taxon>
    </lineage>
</organism>
<evidence type="ECO:0000313" key="6">
    <source>
        <dbReference type="Proteomes" id="UP000317572"/>
    </source>
</evidence>
<dbReference type="InterPro" id="IPR008638">
    <property type="entry name" value="FhaB/CdiA-like_TPS"/>
</dbReference>
<proteinExistence type="predicted"/>
<feature type="region of interest" description="Disordered" evidence="2">
    <location>
        <begin position="1176"/>
        <end position="1204"/>
    </location>
</feature>
<feature type="compositionally biased region" description="Basic and acidic residues" evidence="2">
    <location>
        <begin position="1020"/>
        <end position="1032"/>
    </location>
</feature>
<keyword evidence="3" id="KW-0732">Signal</keyword>
<feature type="region of interest" description="Disordered" evidence="2">
    <location>
        <begin position="456"/>
        <end position="491"/>
    </location>
</feature>
<feature type="domain" description="Filamentous haemagglutinin FhaB/tRNA nuclease CdiA-like TPS" evidence="4">
    <location>
        <begin position="48"/>
        <end position="168"/>
    </location>
</feature>
<evidence type="ECO:0000256" key="3">
    <source>
        <dbReference type="SAM" id="SignalP"/>
    </source>
</evidence>
<dbReference type="EMBL" id="CP033893">
    <property type="protein sequence ID" value="QDL34987.1"/>
    <property type="molecule type" value="Genomic_DNA"/>
</dbReference>
<protein>
    <submittedName>
        <fullName evidence="5">Filamentous hemagglutinin N-terminal domain-containing protein</fullName>
    </submittedName>
</protein>
<feature type="region of interest" description="Disordered" evidence="2">
    <location>
        <begin position="982"/>
        <end position="1037"/>
    </location>
</feature>
<feature type="region of interest" description="Disordered" evidence="2">
    <location>
        <begin position="1086"/>
        <end position="1108"/>
    </location>
</feature>
<dbReference type="SUPFAM" id="SSF51126">
    <property type="entry name" value="Pectin lyase-like"/>
    <property type="match status" value="1"/>
</dbReference>
<feature type="compositionally biased region" description="Polar residues" evidence="2">
    <location>
        <begin position="991"/>
        <end position="1002"/>
    </location>
</feature>
<evidence type="ECO:0000259" key="4">
    <source>
        <dbReference type="SMART" id="SM00912"/>
    </source>
</evidence>
<dbReference type="InterPro" id="IPR025157">
    <property type="entry name" value="Hemagglutinin_rpt"/>
</dbReference>
<evidence type="ECO:0000256" key="1">
    <source>
        <dbReference type="ARBA" id="ARBA00022656"/>
    </source>
</evidence>
<dbReference type="NCBIfam" id="TIGR01901">
    <property type="entry name" value="adhes_NPXG"/>
    <property type="match status" value="1"/>
</dbReference>
<dbReference type="RefSeq" id="WP_142816282.1">
    <property type="nucleotide sequence ID" value="NZ_CP033893.1"/>
</dbReference>
<gene>
    <name evidence="5" type="ORF">EGO53_25875</name>
</gene>
<dbReference type="Proteomes" id="UP000317572">
    <property type="component" value="Chromosome"/>
</dbReference>
<dbReference type="GO" id="GO:0090729">
    <property type="term" value="F:toxin activity"/>
    <property type="evidence" value="ECO:0007669"/>
    <property type="project" value="UniProtKB-KW"/>
</dbReference>
<dbReference type="GO" id="GO:0003824">
    <property type="term" value="F:catalytic activity"/>
    <property type="evidence" value="ECO:0007669"/>
    <property type="project" value="UniProtKB-ARBA"/>
</dbReference>
<dbReference type="InterPro" id="IPR012334">
    <property type="entry name" value="Pectin_lyas_fold"/>
</dbReference>
<sequence length="1615" mass="167164">MKNNNFRLSGAGKLAASLAIILASLGSAYAGEIVAANGANGPGVSTAGNGAQVVNIVTPNDHGLSHNQYQDFNVNQPGAVLNNSLDAGRSQLAGQLAANPNLNNQAASVILNEVISRNPSLLHGQQEIFGMAADYVLANPNGISCDGCGFINTSRSSLVVGNPLVENGMLQGYSTLGNRNTLSLDGRLNASGVLDLIAPRINSRGEVIVAPLYDKKSDKMISAINAISGNNRVSRDAQVLSSEQPELTVWDQLLGTTDSYYLGSMQAGRINIIHTVTGSGVKLAGKLDGSDEIRVKAYNIRTDSQVNDSSSNRNSGENYQNYRGGIYINDRSTGQQLARTELKGKNISLVADNSNHLTATDVRGEEITLQGASLTLDGRQLKQTQGHTDEQWFYSWKYNVTRENEQLQQATSNIEATKNATLIATEQDVTLRGAKVSAGNALNIDAKRDVQLSGLIEREKTSERGNQRNHTSSLRTGSWSNSNETESLKSSSVFSGGDLAIKAGNRVVGQGTKVYASGDLKVDANDQINIGVQKTANEKTVRDNKTSWGGIGGGNNQDNSNRREVSNASQVTADGTLWLNGKQGVTITGSTVKGAKGGFVAATDGGLRIDNALSTTVDKVDARTGTVFNITSSSQKSNNSHQQSTASELVSDTNLQLVSKKDTDVVGSKVTSTGKLEVNAGGNINVSSGEQQQHIDEQKTALAINGYANEKSDKQYRAGLRIEHTSDSEKTTRSEQQSSTLSGGSVALKADKDVTFSGSKLVTTQGDASISGDNVAFLAADNKTTSDTEKTKIGGGVYYTGGIDKVGSGIEGGYENSKTHSQSSKAVTSGSDIAGNLTINSKDKLTQQGAQHQVGGKYQENANSVDHLAAVNSESSNTTKTDVGVDIGANVDYSVVTRPVERAVGKVAKLDANGVINEIGGIGAPNIGLDIGANGGSSEKSNSSSQAVVSKITAGSIDVKASGKLQDTGTQYQATQGSVALTADSHHSEAAKNSQQESSSETRGGASVRVYTTTGSDLTVDAKGEGGNKHSESTGSQAVTGSITAANGIDIKVKQDAVYQGTSLEAGDGKAKVKAEDGNIRFDQATDTSHESHNGFNVKVSAKGGTTPETKSFGLGLGGGYSNGKSDGSSAQVSNIGGKQGVELDAGRGLTLQGSNVTSQGDVSLKAGDKVALQAAQSQQTRKDDTLSGNIDIGGNSTDNDKKSAGGLSLGGAFDIAKVDETSTTQQGGKITSGGAVTITAKGNDAHALHLQGTEVKGSSVGLNAENGGVVLESVQNQEQKNNWNLGLKANAKGGQSFNKDANGKVDTTSGSDTHTLGAGVKVGVDNLQKTTQGNSLISAGEVTINSGKDTQLAGARIDADSVQGNIGGDLRVESRKDSESSVKVDVDVGLSHTNDPASSITSKLSKVGTPHYAGKVKEKLEDGINKVADATTDKYNSAARRLDPKQDTTGAVSFSKAEGKVTLPETLVGEKEKGPLWDRGARFLGNNSKESLTGPAGLQGQFKVKADVVNNDAVGVQSAINGKNDVALNVQGTTRLTGGEIRSQQGEVTLGNGKLEQQDVAGNRYQGGGHLDAAASAGALLGIAGKSVVNLETPVGGYINNQAADAKAGVFSGK</sequence>
<feature type="region of interest" description="Disordered" evidence="2">
    <location>
        <begin position="539"/>
        <end position="569"/>
    </location>
</feature>
<dbReference type="Gene3D" id="2.160.20.10">
    <property type="entry name" value="Single-stranded right-handed beta-helix, Pectin lyase-like"/>
    <property type="match status" value="1"/>
</dbReference>
<feature type="compositionally biased region" description="Low complexity" evidence="2">
    <location>
        <begin position="632"/>
        <end position="644"/>
    </location>
</feature>
<accession>A0A515D3K0</accession>
<reference evidence="5 6" key="1">
    <citation type="submission" date="2018-11" db="EMBL/GenBank/DDBJ databases">
        <title>The first complete genome of Serratia liquefaciens isolated from metalophyte plant revel distinctness adaptive mechanisms in an extreme habitat.</title>
        <authorList>
            <person name="Caneschi W.L."/>
            <person name="Sanchez A.B."/>
            <person name="Felestrino E.B."/>
            <person name="Assis R.A.B."/>
            <person name="Lemes C.G.C."/>
            <person name="Cordeiro I.F."/>
            <person name="Fonseca N.P."/>
            <person name="Villa M."/>
            <person name="Vieira I.T."/>
            <person name="Moraes L.A."/>
            <person name="Kamino L.H.Y."/>
            <person name="do Carmo F."/>
            <person name="Garcia C.M."/>
            <person name="Almeida N.F."/>
            <person name="Silva R.S."/>
            <person name="Ferro J.A."/>
            <person name="Ferro M.I.T."/>
            <person name="Varani A.M."/>
            <person name="Ferreira R.M."/>
            <person name="dos Santos V.L."/>
            <person name="Silva U.C."/>
            <person name="Setubal J.C."/>
            <person name="Moreira L.M."/>
        </authorList>
    </citation>
    <scope>NUCLEOTIDE SEQUENCE [LARGE SCALE GENOMIC DNA]</scope>
    <source>
        <strain evidence="5 6">FG3</strain>
    </source>
</reference>
<feature type="compositionally biased region" description="Polar residues" evidence="2">
    <location>
        <begin position="468"/>
        <end position="491"/>
    </location>
</feature>
<name>A0A515D3K0_SERLI</name>
<evidence type="ECO:0000313" key="5">
    <source>
        <dbReference type="EMBL" id="QDL34987.1"/>
    </source>
</evidence>
<feature type="chain" id="PRO_5022028499" evidence="3">
    <location>
        <begin position="31"/>
        <end position="1615"/>
    </location>
</feature>
<dbReference type="Pfam" id="PF05860">
    <property type="entry name" value="TPS"/>
    <property type="match status" value="1"/>
</dbReference>
<dbReference type="STRING" id="614.XJ20_01005"/>
<feature type="compositionally biased region" description="Polar residues" evidence="2">
    <location>
        <begin position="734"/>
        <end position="743"/>
    </location>
</feature>
<evidence type="ECO:0000256" key="2">
    <source>
        <dbReference type="SAM" id="MobiDB-lite"/>
    </source>
</evidence>
<feature type="compositionally biased region" description="Basic and acidic residues" evidence="2">
    <location>
        <begin position="456"/>
        <end position="466"/>
    </location>
</feature>
<feature type="region of interest" description="Disordered" evidence="2">
    <location>
        <begin position="631"/>
        <end position="650"/>
    </location>
</feature>
<feature type="compositionally biased region" description="Basic and acidic residues" evidence="2">
    <location>
        <begin position="723"/>
        <end position="733"/>
    </location>
</feature>
<dbReference type="Pfam" id="PF13332">
    <property type="entry name" value="Fil_haemagg_2"/>
    <property type="match status" value="7"/>
</dbReference>